<dbReference type="PANTHER" id="PTHR43876">
    <property type="entry name" value="UBIQUINONE BIOSYNTHESIS MONOOXYGENASE COQ6, MITOCHONDRIAL"/>
    <property type="match status" value="1"/>
</dbReference>
<dbReference type="InterPro" id="IPR036188">
    <property type="entry name" value="FAD/NAD-bd_sf"/>
</dbReference>
<dbReference type="Pfam" id="PF01494">
    <property type="entry name" value="FAD_binding_3"/>
    <property type="match status" value="1"/>
</dbReference>
<dbReference type="NCBIfam" id="TIGR01988">
    <property type="entry name" value="Ubi-OHases"/>
    <property type="match status" value="1"/>
</dbReference>
<dbReference type="Gene3D" id="3.50.50.60">
    <property type="entry name" value="FAD/NAD(P)-binding domain"/>
    <property type="match status" value="2"/>
</dbReference>
<dbReference type="PANTHER" id="PTHR43876:SF25">
    <property type="entry name" value="MONOOXYGENASE NMA2164"/>
    <property type="match status" value="1"/>
</dbReference>
<organism evidence="9 10">
    <name type="scientific">Luteimonas colneyensis</name>
    <dbReference type="NCBI Taxonomy" id="2762230"/>
    <lineage>
        <taxon>Bacteria</taxon>
        <taxon>Pseudomonadati</taxon>
        <taxon>Pseudomonadota</taxon>
        <taxon>Gammaproteobacteria</taxon>
        <taxon>Lysobacterales</taxon>
        <taxon>Lysobacteraceae</taxon>
        <taxon>Luteimonas</taxon>
    </lineage>
</organism>
<evidence type="ECO:0000313" key="9">
    <source>
        <dbReference type="EMBL" id="MBD7986808.1"/>
    </source>
</evidence>
<keyword evidence="10" id="KW-1185">Reference proteome</keyword>
<sequence>MSEPSILVIGAGPAGLSLARALSMRGLRVDVIERQPRAAIAEPAPDGREIAMTRSSMRLLRELGILDRIDAAKVAPLVRARVADGDAGEGFEVDAGPFGHEALGSLVANSDIRAAAWGVVEADPRIRVHFDARVASVAAGSRRAEVVLEDGRRFEAPLLVAADSRFSSTRRALGVPVAMHDFGKTMLVCRVRLAQGHDGVAWEWFGQGQTRALLPLNDGLASAVLTVTGAEAEALLALAPDAYARELEARYHGRFGAMALEGRVHAYPLVATWAHRFAGPRFALVGDAAVGMHPVTAHGFNLGLASVERLASAVADSMALNGDPAEPAMLARYQRRHRVGCATLFLGTGLVVRVFTDDRLPLRPLRRAIIGAGRVLPPLRRALADALLDDGPVDPTPLQRLRRGFEVLRPRLHGAPRLQ</sequence>
<feature type="domain" description="FAD-binding" evidence="8">
    <location>
        <begin position="5"/>
        <end position="338"/>
    </location>
</feature>
<dbReference type="InterPro" id="IPR051205">
    <property type="entry name" value="UbiH/COQ6_monooxygenase"/>
</dbReference>
<gene>
    <name evidence="9" type="primary">ubiM</name>
    <name evidence="9" type="ORF">H9645_02045</name>
</gene>
<keyword evidence="6" id="KW-0560">Oxidoreductase</keyword>
<dbReference type="SUPFAM" id="SSF51905">
    <property type="entry name" value="FAD/NAD(P)-binding domain"/>
    <property type="match status" value="1"/>
</dbReference>
<evidence type="ECO:0000259" key="8">
    <source>
        <dbReference type="Pfam" id="PF01494"/>
    </source>
</evidence>
<keyword evidence="5" id="KW-0274">FAD</keyword>
<accession>A0ABR8UFK3</accession>
<keyword evidence="4" id="KW-0285">Flavoprotein</keyword>
<keyword evidence="7" id="KW-0503">Monooxygenase</keyword>
<evidence type="ECO:0000256" key="7">
    <source>
        <dbReference type="ARBA" id="ARBA00023033"/>
    </source>
</evidence>
<dbReference type="EMBL" id="JACSQJ010000001">
    <property type="protein sequence ID" value="MBD7986808.1"/>
    <property type="molecule type" value="Genomic_DNA"/>
</dbReference>
<evidence type="ECO:0000313" key="10">
    <source>
        <dbReference type="Proteomes" id="UP000647183"/>
    </source>
</evidence>
<evidence type="ECO:0000256" key="5">
    <source>
        <dbReference type="ARBA" id="ARBA00022827"/>
    </source>
</evidence>
<comment type="caution">
    <text evidence="9">The sequence shown here is derived from an EMBL/GenBank/DDBJ whole genome shotgun (WGS) entry which is preliminary data.</text>
</comment>
<evidence type="ECO:0000256" key="3">
    <source>
        <dbReference type="ARBA" id="ARBA00005349"/>
    </source>
</evidence>
<dbReference type="NCBIfam" id="NF006593">
    <property type="entry name" value="PRK09126.1"/>
    <property type="match status" value="1"/>
</dbReference>
<evidence type="ECO:0000256" key="1">
    <source>
        <dbReference type="ARBA" id="ARBA00001974"/>
    </source>
</evidence>
<comment type="pathway">
    <text evidence="2">Cofactor biosynthesis; ubiquinone biosynthesis.</text>
</comment>
<name>A0ABR8UFK3_9GAMM</name>
<evidence type="ECO:0000256" key="6">
    <source>
        <dbReference type="ARBA" id="ARBA00023002"/>
    </source>
</evidence>
<evidence type="ECO:0000256" key="2">
    <source>
        <dbReference type="ARBA" id="ARBA00004749"/>
    </source>
</evidence>
<dbReference type="RefSeq" id="WP_191728061.1">
    <property type="nucleotide sequence ID" value="NZ_JACSQJ010000001.1"/>
</dbReference>
<evidence type="ECO:0000256" key="4">
    <source>
        <dbReference type="ARBA" id="ARBA00022630"/>
    </source>
</evidence>
<comment type="cofactor">
    <cofactor evidence="1">
        <name>FAD</name>
        <dbReference type="ChEBI" id="CHEBI:57692"/>
    </cofactor>
</comment>
<dbReference type="InterPro" id="IPR010971">
    <property type="entry name" value="UbiH/COQ6"/>
</dbReference>
<proteinExistence type="inferred from homology"/>
<reference evidence="9 10" key="1">
    <citation type="submission" date="2020-08" db="EMBL/GenBank/DDBJ databases">
        <title>A Genomic Blueprint of the Chicken Gut Microbiome.</title>
        <authorList>
            <person name="Gilroy R."/>
            <person name="Ravi A."/>
            <person name="Getino M."/>
            <person name="Pursley I."/>
            <person name="Horton D.L."/>
            <person name="Alikhan N.-F."/>
            <person name="Baker D."/>
            <person name="Gharbi K."/>
            <person name="Hall N."/>
            <person name="Watson M."/>
            <person name="Adriaenssens E.M."/>
            <person name="Foster-Nyarko E."/>
            <person name="Jarju S."/>
            <person name="Secka A."/>
            <person name="Antonio M."/>
            <person name="Oren A."/>
            <person name="Chaudhuri R."/>
            <person name="La Ragione R.M."/>
            <person name="Hildebrand F."/>
            <person name="Pallen M.J."/>
        </authorList>
    </citation>
    <scope>NUCLEOTIDE SEQUENCE [LARGE SCALE GENOMIC DNA]</scope>
    <source>
        <strain evidence="9 10">Sa2BVA3</strain>
    </source>
</reference>
<protein>
    <submittedName>
        <fullName evidence="9">5-demethoxyubiquinol-8 5-hydroxylase UbiM</fullName>
    </submittedName>
</protein>
<comment type="similarity">
    <text evidence="3">Belongs to the UbiH/COQ6 family.</text>
</comment>
<dbReference type="Proteomes" id="UP000647183">
    <property type="component" value="Unassembled WGS sequence"/>
</dbReference>
<dbReference type="PRINTS" id="PR00420">
    <property type="entry name" value="RNGMNOXGNASE"/>
</dbReference>
<dbReference type="InterPro" id="IPR002938">
    <property type="entry name" value="FAD-bd"/>
</dbReference>